<name>A0A564YXR2_HYMDI</name>
<protein>
    <recommendedName>
        <fullName evidence="2">Cytosolic fatty-acid binding proteins domain-containing protein</fullName>
    </recommendedName>
</protein>
<dbReference type="InterPro" id="IPR000463">
    <property type="entry name" value="Fatty_acid-bd"/>
</dbReference>
<dbReference type="CDD" id="cd00742">
    <property type="entry name" value="FABP"/>
    <property type="match status" value="1"/>
</dbReference>
<reference evidence="3 4" key="1">
    <citation type="submission" date="2019-07" db="EMBL/GenBank/DDBJ databases">
        <authorList>
            <person name="Jastrzebski P J."/>
            <person name="Paukszto L."/>
            <person name="Jastrzebski P J."/>
        </authorList>
    </citation>
    <scope>NUCLEOTIDE SEQUENCE [LARGE SCALE GENOMIC DNA]</scope>
    <source>
        <strain evidence="3 4">WMS-il1</strain>
    </source>
</reference>
<evidence type="ECO:0000259" key="2">
    <source>
        <dbReference type="PROSITE" id="PS00214"/>
    </source>
</evidence>
<dbReference type="EMBL" id="CABIJS010000455">
    <property type="protein sequence ID" value="VUZ51980.1"/>
    <property type="molecule type" value="Genomic_DNA"/>
</dbReference>
<dbReference type="SUPFAM" id="SSF50814">
    <property type="entry name" value="Lipocalins"/>
    <property type="match status" value="1"/>
</dbReference>
<accession>A0A564YXR2</accession>
<dbReference type="PROSITE" id="PS00214">
    <property type="entry name" value="FABP"/>
    <property type="match status" value="1"/>
</dbReference>
<keyword evidence="4" id="KW-1185">Reference proteome</keyword>
<dbReference type="PANTHER" id="PTHR11955">
    <property type="entry name" value="FATTY ACID BINDING PROTEIN"/>
    <property type="match status" value="1"/>
</dbReference>
<dbReference type="PRINTS" id="PR00178">
    <property type="entry name" value="FATTYACIDBP"/>
</dbReference>
<dbReference type="InterPro" id="IPR012674">
    <property type="entry name" value="Calycin"/>
</dbReference>
<dbReference type="Proteomes" id="UP000321570">
    <property type="component" value="Unassembled WGS sequence"/>
</dbReference>
<comment type="similarity">
    <text evidence="1">Belongs to the calycin superfamily. Fatty-acid binding protein (FABP) family.</text>
</comment>
<evidence type="ECO:0000313" key="4">
    <source>
        <dbReference type="Proteomes" id="UP000321570"/>
    </source>
</evidence>
<dbReference type="AlphaFoldDB" id="A0A564YXR2"/>
<sequence length="142" mass="16471">MEGFLGSWKLSTSEGFDRIMERLGLDYVTRKAGNVIKPVIKISVVPDSPGTYNLKTINTFRSTEVQFQLQEPFLETTVDGRKVKTIFTLEHGETEGDWVLRQCQVGEKVTDYERRLLDKNTMKTIIRVEELESVRIYHRQSK</sequence>
<proteinExistence type="inferred from homology"/>
<dbReference type="GO" id="GO:0008289">
    <property type="term" value="F:lipid binding"/>
    <property type="evidence" value="ECO:0007669"/>
    <property type="project" value="UniProtKB-KW"/>
</dbReference>
<evidence type="ECO:0000256" key="1">
    <source>
        <dbReference type="ARBA" id="ARBA00008390"/>
    </source>
</evidence>
<dbReference type="Gene3D" id="2.40.128.20">
    <property type="match status" value="1"/>
</dbReference>
<dbReference type="InterPro" id="IPR031259">
    <property type="entry name" value="ILBP"/>
</dbReference>
<gene>
    <name evidence="3" type="ORF">WMSIL1_LOCUS10629</name>
</gene>
<organism evidence="3 4">
    <name type="scientific">Hymenolepis diminuta</name>
    <name type="common">Rat tapeworm</name>
    <dbReference type="NCBI Taxonomy" id="6216"/>
    <lineage>
        <taxon>Eukaryota</taxon>
        <taxon>Metazoa</taxon>
        <taxon>Spiralia</taxon>
        <taxon>Lophotrochozoa</taxon>
        <taxon>Platyhelminthes</taxon>
        <taxon>Cestoda</taxon>
        <taxon>Eucestoda</taxon>
        <taxon>Cyclophyllidea</taxon>
        <taxon>Hymenolepididae</taxon>
        <taxon>Hymenolepis</taxon>
    </lineage>
</organism>
<feature type="domain" description="Cytosolic fatty-acid binding proteins" evidence="2">
    <location>
        <begin position="6"/>
        <end position="23"/>
    </location>
</feature>
<evidence type="ECO:0000313" key="3">
    <source>
        <dbReference type="EMBL" id="VUZ51980.1"/>
    </source>
</evidence>